<proteinExistence type="predicted"/>
<name>A0AAN8IIK6_TRICO</name>
<evidence type="ECO:0000313" key="2">
    <source>
        <dbReference type="Proteomes" id="UP001331761"/>
    </source>
</evidence>
<gene>
    <name evidence="1" type="ORF">GCK32_006943</name>
</gene>
<dbReference type="EMBL" id="WIXE01017464">
    <property type="protein sequence ID" value="KAK5971718.1"/>
    <property type="molecule type" value="Genomic_DNA"/>
</dbReference>
<accession>A0AAN8IIK6</accession>
<keyword evidence="2" id="KW-1185">Reference proteome</keyword>
<protein>
    <submittedName>
        <fullName evidence="1">Uncharacterized protein</fullName>
    </submittedName>
</protein>
<comment type="caution">
    <text evidence="1">The sequence shown here is derived from an EMBL/GenBank/DDBJ whole genome shotgun (WGS) entry which is preliminary data.</text>
</comment>
<reference evidence="1 2" key="1">
    <citation type="submission" date="2019-10" db="EMBL/GenBank/DDBJ databases">
        <title>Assembly and Annotation for the nematode Trichostrongylus colubriformis.</title>
        <authorList>
            <person name="Martin J."/>
        </authorList>
    </citation>
    <scope>NUCLEOTIDE SEQUENCE [LARGE SCALE GENOMIC DNA]</scope>
    <source>
        <strain evidence="1">G859</strain>
        <tissue evidence="1">Whole worm</tissue>
    </source>
</reference>
<dbReference type="AlphaFoldDB" id="A0AAN8IIK6"/>
<dbReference type="Proteomes" id="UP001331761">
    <property type="component" value="Unassembled WGS sequence"/>
</dbReference>
<sequence>MRELVIVVPPTNSIQPEEMVANLKAQKKIFHHRIVNSRNNESLDKAVASFEEAYEKDTLGELAEKEIELSNSSDNPGQVEEMRLRLQKASDIRGVSLGESTQSSLASIIPTHLQTLLPRLQLPKFGGKHQELDSFWAIFKAGFDEQPVVRW</sequence>
<organism evidence="1 2">
    <name type="scientific">Trichostrongylus colubriformis</name>
    <name type="common">Black scour worm</name>
    <dbReference type="NCBI Taxonomy" id="6319"/>
    <lineage>
        <taxon>Eukaryota</taxon>
        <taxon>Metazoa</taxon>
        <taxon>Ecdysozoa</taxon>
        <taxon>Nematoda</taxon>
        <taxon>Chromadorea</taxon>
        <taxon>Rhabditida</taxon>
        <taxon>Rhabditina</taxon>
        <taxon>Rhabditomorpha</taxon>
        <taxon>Strongyloidea</taxon>
        <taxon>Trichostrongylidae</taxon>
        <taxon>Trichostrongylus</taxon>
    </lineage>
</organism>
<evidence type="ECO:0000313" key="1">
    <source>
        <dbReference type="EMBL" id="KAK5971718.1"/>
    </source>
</evidence>